<evidence type="ECO:0000256" key="5">
    <source>
        <dbReference type="ARBA" id="ARBA00023163"/>
    </source>
</evidence>
<dbReference type="CDD" id="cd01609">
    <property type="entry name" value="RNAP_beta'_N"/>
    <property type="match status" value="1"/>
</dbReference>
<dbReference type="InterPro" id="IPR007080">
    <property type="entry name" value="RNA_pol_Rpb1_1"/>
</dbReference>
<dbReference type="InterPro" id="IPR042102">
    <property type="entry name" value="RNA_pol_Rpb1_3_sf"/>
</dbReference>
<dbReference type="Pfam" id="PF04997">
    <property type="entry name" value="RNA_pol_Rpb1_1"/>
    <property type="match status" value="1"/>
</dbReference>
<keyword evidence="4 7" id="KW-0479">Metal-binding</keyword>
<comment type="catalytic activity">
    <reaction evidence="6 7 8">
        <text>RNA(n) + a ribonucleoside 5'-triphosphate = RNA(n+1) + diphosphate</text>
        <dbReference type="Rhea" id="RHEA:21248"/>
        <dbReference type="Rhea" id="RHEA-COMP:14527"/>
        <dbReference type="Rhea" id="RHEA-COMP:17342"/>
        <dbReference type="ChEBI" id="CHEBI:33019"/>
        <dbReference type="ChEBI" id="CHEBI:61557"/>
        <dbReference type="ChEBI" id="CHEBI:140395"/>
        <dbReference type="EC" id="2.7.7.6"/>
    </reaction>
</comment>
<dbReference type="Gene3D" id="1.10.150.390">
    <property type="match status" value="1"/>
</dbReference>
<comment type="caution">
    <text evidence="10">The sequence shown here is derived from an EMBL/GenBank/DDBJ whole genome shotgun (WGS) entry which is preliminary data.</text>
</comment>
<accession>K2GZ59</accession>
<protein>
    <recommendedName>
        <fullName evidence="7">DNA-directed RNA polymerase subunit beta'</fullName>
        <shortName evidence="7">RNAP subunit beta'</shortName>
        <ecNumber evidence="7">2.7.7.6</ecNumber>
    </recommendedName>
    <alternativeName>
        <fullName evidence="7">RNA polymerase subunit beta'</fullName>
    </alternativeName>
    <alternativeName>
        <fullName evidence="7">Transcriptase subunit beta'</fullName>
    </alternativeName>
</protein>
<reference evidence="10" key="1">
    <citation type="journal article" date="2012" name="Science">
        <title>Fermentation, hydrogen, and sulfur metabolism in multiple uncultivated bacterial phyla.</title>
        <authorList>
            <person name="Wrighton K.C."/>
            <person name="Thomas B.C."/>
            <person name="Sharon I."/>
            <person name="Miller C.S."/>
            <person name="Castelle C.J."/>
            <person name="VerBerkmoes N.C."/>
            <person name="Wilkins M.J."/>
            <person name="Hettich R.L."/>
            <person name="Lipton M.S."/>
            <person name="Williams K.H."/>
            <person name="Long P.E."/>
            <person name="Banfield J.F."/>
        </authorList>
    </citation>
    <scope>NUCLEOTIDE SEQUENCE [LARGE SCALE GENOMIC DNA]</scope>
</reference>
<dbReference type="InterPro" id="IPR007081">
    <property type="entry name" value="RNA_pol_Rpb1_5"/>
</dbReference>
<comment type="function">
    <text evidence="7 8">DNA-dependent RNA polymerase catalyzes the transcription of DNA into RNA using the four ribonucleoside triphosphates as substrates.</text>
</comment>
<dbReference type="Gene3D" id="2.40.50.100">
    <property type="match status" value="1"/>
</dbReference>
<dbReference type="InterPro" id="IPR006592">
    <property type="entry name" value="RNA_pol_N"/>
</dbReference>
<evidence type="ECO:0000256" key="4">
    <source>
        <dbReference type="ARBA" id="ARBA00022723"/>
    </source>
</evidence>
<dbReference type="Pfam" id="PF04998">
    <property type="entry name" value="RNA_pol_Rpb1_5"/>
    <property type="match status" value="1"/>
</dbReference>
<feature type="binding site" evidence="7">
    <location>
        <position position="876"/>
    </location>
    <ligand>
        <name>Zn(2+)</name>
        <dbReference type="ChEBI" id="CHEBI:29105"/>
        <label>2</label>
    </ligand>
</feature>
<dbReference type="Gene3D" id="1.10.132.30">
    <property type="match status" value="1"/>
</dbReference>
<dbReference type="Gene3D" id="1.10.40.90">
    <property type="match status" value="1"/>
</dbReference>
<dbReference type="Pfam" id="PF00623">
    <property type="entry name" value="RNA_pol_Rpb1_2"/>
    <property type="match status" value="1"/>
</dbReference>
<feature type="domain" description="RNA polymerase N-terminal" evidence="9">
    <location>
        <begin position="327"/>
        <end position="608"/>
    </location>
</feature>
<feature type="binding site" evidence="7">
    <location>
        <position position="958"/>
    </location>
    <ligand>
        <name>Zn(2+)</name>
        <dbReference type="ChEBI" id="CHEBI:29105"/>
        <label>2</label>
    </ligand>
</feature>
<dbReference type="InterPro" id="IPR044893">
    <property type="entry name" value="RNA_pol_Rpb1_clamp_domain"/>
</dbReference>
<dbReference type="EMBL" id="AMFJ01000289">
    <property type="protein sequence ID" value="EKE28775.1"/>
    <property type="molecule type" value="Genomic_DNA"/>
</dbReference>
<comment type="subunit">
    <text evidence="7">The RNAP catalytic core consists of 2 alpha, 1 beta, 1 beta' and 1 omega subunit. When a sigma factor is associated with the core the holoenzyme is formed, which can initiate transcription.</text>
</comment>
<dbReference type="InterPro" id="IPR038120">
    <property type="entry name" value="Rpb1_funnel_sf"/>
</dbReference>
<dbReference type="GO" id="GO:0000428">
    <property type="term" value="C:DNA-directed RNA polymerase complex"/>
    <property type="evidence" value="ECO:0007669"/>
    <property type="project" value="UniProtKB-KW"/>
</dbReference>
<dbReference type="GO" id="GO:0006351">
    <property type="term" value="P:DNA-templated transcription"/>
    <property type="evidence" value="ECO:0007669"/>
    <property type="project" value="UniProtKB-UniRule"/>
</dbReference>
<dbReference type="Gene3D" id="4.10.860.120">
    <property type="entry name" value="RNA polymerase II, clamp domain"/>
    <property type="match status" value="1"/>
</dbReference>
<dbReference type="NCBIfam" id="TIGR02386">
    <property type="entry name" value="rpoC_TIGR"/>
    <property type="match status" value="1"/>
</dbReference>
<dbReference type="GO" id="GO:0000287">
    <property type="term" value="F:magnesium ion binding"/>
    <property type="evidence" value="ECO:0007669"/>
    <property type="project" value="UniProtKB-UniRule"/>
</dbReference>
<keyword evidence="5 7" id="KW-0804">Transcription</keyword>
<comment type="similarity">
    <text evidence="7 8">Belongs to the RNA polymerase beta' chain family.</text>
</comment>
<proteinExistence type="inferred from homology"/>
<feature type="binding site" evidence="7">
    <location>
        <position position="556"/>
    </location>
    <ligand>
        <name>Mg(2+)</name>
        <dbReference type="ChEBI" id="CHEBI:18420"/>
    </ligand>
</feature>
<feature type="binding site" evidence="7">
    <location>
        <position position="955"/>
    </location>
    <ligand>
        <name>Zn(2+)</name>
        <dbReference type="ChEBI" id="CHEBI:29105"/>
        <label>2</label>
    </ligand>
</feature>
<dbReference type="Gene3D" id="1.10.1790.20">
    <property type="match status" value="1"/>
</dbReference>
<organism evidence="10">
    <name type="scientific">uncultured bacterium</name>
    <name type="common">gcode 4</name>
    <dbReference type="NCBI Taxonomy" id="1234023"/>
    <lineage>
        <taxon>Bacteria</taxon>
        <taxon>environmental samples</taxon>
    </lineage>
</organism>
<dbReference type="GO" id="GO:0003677">
    <property type="term" value="F:DNA binding"/>
    <property type="evidence" value="ECO:0007669"/>
    <property type="project" value="UniProtKB-UniRule"/>
</dbReference>
<evidence type="ECO:0000256" key="7">
    <source>
        <dbReference type="HAMAP-Rule" id="MF_01322"/>
    </source>
</evidence>
<evidence type="ECO:0000256" key="3">
    <source>
        <dbReference type="ARBA" id="ARBA00022695"/>
    </source>
</evidence>
<feature type="binding site" evidence="7">
    <location>
        <position position="110"/>
    </location>
    <ligand>
        <name>Zn(2+)</name>
        <dbReference type="ChEBI" id="CHEBI:29105"/>
        <label>1</label>
    </ligand>
</feature>
<dbReference type="HAMAP" id="MF_01322">
    <property type="entry name" value="RNApol_bact_RpoC"/>
    <property type="match status" value="1"/>
</dbReference>
<keyword evidence="3 7" id="KW-0548">Nucleotidyltransferase</keyword>
<dbReference type="InterPro" id="IPR000722">
    <property type="entry name" value="RNA_pol_asu"/>
</dbReference>
<dbReference type="InterPro" id="IPR007066">
    <property type="entry name" value="RNA_pol_Rpb1_3"/>
</dbReference>
<gene>
    <name evidence="7" type="primary">rpoC</name>
    <name evidence="10" type="ORF">ACD_3C00015G0003</name>
</gene>
<keyword evidence="2 7" id="KW-0808">Transferase</keyword>
<dbReference type="GO" id="GO:0008270">
    <property type="term" value="F:zinc ion binding"/>
    <property type="evidence" value="ECO:0007669"/>
    <property type="project" value="UniProtKB-UniRule"/>
</dbReference>
<feature type="binding site" evidence="7">
    <location>
        <position position="92"/>
    </location>
    <ligand>
        <name>Zn(2+)</name>
        <dbReference type="ChEBI" id="CHEBI:29105"/>
        <label>1</label>
    </ligand>
</feature>
<sequence length="1335" mass="155158">MFKDKNFENFLNDKITDYSQIGKYAGKQDITQGKNLDNLAWISVWIASKEQVRALSYWEVLISETINYRTQRPERGWLFCEQIFWPRKNYECACGKYKRIRYKWVICERCGVEVTTSQVRRQRAGHIELAAPIAHIWYLKSVPSRIGLLLDISVKKLEQVIYFASYIITDVFEDKKQESLRDLDTVYKSSKVELQKKIQQTINDAKFKVESKEMSKKDFQTLENDASKQLDGLDAEYNKLKGLLKELRESTVIGELDYRVMYEKFPHVFKWGTWAEHIRKLLERIDLKKFIGENQIELKSSPKSKQKKILQKLKLASNLFKSWQRPEFFILEAIQILPPDLRPMIQLDGWRYASSDLNDLYRRVINRNNRLRKLSELGAPEVILKNEKRMLQEAVDMLINGDVRSNRPWFTNASKKKLKSLAEVLKGKQGRFRQNLLGKRVDYSGRSVIVVWPNLWMNECGLPKIMALTLFKPFVIGRLIENEIAYNVKHAEKVIEERGKEVWDALDEVIEGKHVLLNRAPTLHRLGIQAFKPVLIEWKAIQLHPLCCTAFNADFDWDQMAVHLPLTQEAQNEAADVMITSKNMLNPSNGEPIVAPSQDMLLGTYYLTKMVWDEVKASFISIDDATCAYEQGAITLHTPINVRIKGNVEKTTLWRLFFNEIVPEELGFINETLAKWVVKKILAKSFDIFWSEKTAFFSDRIKNIGFKYATISGLSISKDDMMVPSNKEELIKWWEEKIKWIQKKFWNGFMTEKERYEQSVKVWTEVKNIIEKEMPTYFDASNHIHHMIASGARGNWWNVTQLCGMKWLVASPSGKIIELPIKANYKEWLSVLEYFINTHSWRKGKADTALKTAQSGYLTRRLVDAAQNILVRDHDCGTVAYEEIHRNTHKLLFKESFDDKIYGKFLARDVVVDGKVVVPSETMIDKEMIAMFKEKWVNTVAIRSILTCETEGWVCQKCYGIDLGYNDLVVIGTPVWIIAAQSIWEPGTQLTMRTFHSGWVAKEGWDITQGLTRVEELFEARSPKYEAIVAPFTWTVTELKFGEKEVSLVFTAEALDSREYYIPDETYKILVKKWDKVDEKQVIAKSADWKIKIQSVISWKIDKLDANVIVVKDVEPQIATYGIEFGKNILVSKWSRVEIWDKITEWHINIQKLMELAGVLKTQSYIVNDIKEIYTSQGQTVNSKHIELIVRQMFSKIKITNAWDTSFFPWDIADIIRFKKENGQMARTSGKQAIGSQLLLGLTKISLFTESWLSAASFQETVRVLVEASVSRKIDTLDGLKENVIIWRLIPTLKYYNNNKNVGSFYEDEAMEAAEMRQEKWLSEERSYEDYASLN</sequence>
<dbReference type="CDD" id="cd02655">
    <property type="entry name" value="RNAP_beta'_C"/>
    <property type="match status" value="1"/>
</dbReference>
<dbReference type="InterPro" id="IPR045867">
    <property type="entry name" value="DNA-dir_RpoC_beta_prime"/>
</dbReference>
<dbReference type="Gene3D" id="2.40.40.20">
    <property type="match status" value="1"/>
</dbReference>
<feature type="binding site" evidence="7">
    <location>
        <position position="948"/>
    </location>
    <ligand>
        <name>Zn(2+)</name>
        <dbReference type="ChEBI" id="CHEBI:29105"/>
        <label>2</label>
    </ligand>
</feature>
<keyword evidence="1 7" id="KW-0240">DNA-directed RNA polymerase</keyword>
<name>K2GZ59_9BACT</name>
<dbReference type="PANTHER" id="PTHR19376">
    <property type="entry name" value="DNA-DIRECTED RNA POLYMERASE"/>
    <property type="match status" value="1"/>
</dbReference>
<evidence type="ECO:0000256" key="2">
    <source>
        <dbReference type="ARBA" id="ARBA00022679"/>
    </source>
</evidence>
<dbReference type="InterPro" id="IPR007083">
    <property type="entry name" value="RNA_pol_Rpb1_4"/>
</dbReference>
<keyword evidence="7" id="KW-0460">Magnesium</keyword>
<dbReference type="InterPro" id="IPR012754">
    <property type="entry name" value="DNA-dir_RpoC_beta_prime_bact"/>
</dbReference>
<evidence type="ECO:0000256" key="8">
    <source>
        <dbReference type="RuleBase" id="RU004279"/>
    </source>
</evidence>
<evidence type="ECO:0000259" key="9">
    <source>
        <dbReference type="SMART" id="SM00663"/>
    </source>
</evidence>
<comment type="cofactor">
    <cofactor evidence="7">
        <name>Zn(2+)</name>
        <dbReference type="ChEBI" id="CHEBI:29105"/>
    </cofactor>
    <text evidence="7">Binds 2 Zn(2+) ions per subunit.</text>
</comment>
<evidence type="ECO:0000256" key="1">
    <source>
        <dbReference type="ARBA" id="ARBA00022478"/>
    </source>
</evidence>
<dbReference type="SUPFAM" id="SSF64484">
    <property type="entry name" value="beta and beta-prime subunits of DNA dependent RNA-polymerase"/>
    <property type="match status" value="1"/>
</dbReference>
<dbReference type="Pfam" id="PF04983">
    <property type="entry name" value="RNA_pol_Rpb1_3"/>
    <property type="match status" value="1"/>
</dbReference>
<dbReference type="Pfam" id="PF05000">
    <property type="entry name" value="RNA_pol_Rpb1_4"/>
    <property type="match status" value="1"/>
</dbReference>
<dbReference type="PANTHER" id="PTHR19376:SF54">
    <property type="entry name" value="DNA-DIRECTED RNA POLYMERASE SUBUNIT BETA"/>
    <property type="match status" value="1"/>
</dbReference>
<evidence type="ECO:0000313" key="10">
    <source>
        <dbReference type="EMBL" id="EKE28775.1"/>
    </source>
</evidence>
<keyword evidence="7" id="KW-0862">Zinc</keyword>
<comment type="cofactor">
    <cofactor evidence="7">
        <name>Mg(2+)</name>
        <dbReference type="ChEBI" id="CHEBI:18420"/>
    </cofactor>
    <text evidence="7">Binds 1 Mg(2+) ion per subunit.</text>
</comment>
<dbReference type="GO" id="GO:0003899">
    <property type="term" value="F:DNA-directed RNA polymerase activity"/>
    <property type="evidence" value="ECO:0007669"/>
    <property type="project" value="UniProtKB-UniRule"/>
</dbReference>
<dbReference type="Gene3D" id="1.10.274.100">
    <property type="entry name" value="RNA polymerase Rpb1, domain 3"/>
    <property type="match status" value="2"/>
</dbReference>
<feature type="binding site" evidence="7">
    <location>
        <position position="107"/>
    </location>
    <ligand>
        <name>Zn(2+)</name>
        <dbReference type="ChEBI" id="CHEBI:29105"/>
        <label>1</label>
    </ligand>
</feature>
<feature type="binding site" evidence="7">
    <location>
        <position position="558"/>
    </location>
    <ligand>
        <name>Mg(2+)</name>
        <dbReference type="ChEBI" id="CHEBI:18420"/>
    </ligand>
</feature>
<feature type="binding site" evidence="7">
    <location>
        <position position="554"/>
    </location>
    <ligand>
        <name>Mg(2+)</name>
        <dbReference type="ChEBI" id="CHEBI:18420"/>
    </ligand>
</feature>
<dbReference type="EC" id="2.7.7.6" evidence="7"/>
<evidence type="ECO:0000256" key="6">
    <source>
        <dbReference type="ARBA" id="ARBA00048552"/>
    </source>
</evidence>
<feature type="binding site" evidence="7">
    <location>
        <position position="94"/>
    </location>
    <ligand>
        <name>Zn(2+)</name>
        <dbReference type="ChEBI" id="CHEBI:29105"/>
        <label>1</label>
    </ligand>
</feature>
<dbReference type="SMART" id="SM00663">
    <property type="entry name" value="RPOLA_N"/>
    <property type="match status" value="1"/>
</dbReference>